<gene>
    <name evidence="2" type="ORF">SAMN05444388_104313</name>
</gene>
<organism evidence="2 3">
    <name type="scientific">Flavobacterium johnsoniae</name>
    <name type="common">Cytophaga johnsonae</name>
    <dbReference type="NCBI Taxonomy" id="986"/>
    <lineage>
        <taxon>Bacteria</taxon>
        <taxon>Pseudomonadati</taxon>
        <taxon>Bacteroidota</taxon>
        <taxon>Flavobacteriia</taxon>
        <taxon>Flavobacteriales</taxon>
        <taxon>Flavobacteriaceae</taxon>
        <taxon>Flavobacterium</taxon>
    </lineage>
</organism>
<dbReference type="EMBL" id="FQWH01000004">
    <property type="protein sequence ID" value="SHG80975.1"/>
    <property type="molecule type" value="Genomic_DNA"/>
</dbReference>
<evidence type="ECO:0000256" key="1">
    <source>
        <dbReference type="SAM" id="Phobius"/>
    </source>
</evidence>
<feature type="transmembrane region" description="Helical" evidence="1">
    <location>
        <begin position="20"/>
        <end position="39"/>
    </location>
</feature>
<sequence length="257" mass="29702">MKIENLKDNSIAKSNKKKKIIIGVILILIISSVLGYIGYANSKSTTSDYDRDKELIFTISEYDKISENFKKVIHQLFLQNDYLIDGTYFFTKIPSRANKVIAYGNFSNKKQYNGVDAAHEEGYINDDIAIVLEKKDFKSSAICLLSENGDVLYYKEFEDELPTIKSFKKGAKIFMDDTVLQKAPSDGILIFTKNEKRVLVYVPDKNIFEIFYQYTNEDLKNRESEMEDDYEEEIDSVKTVNYIKEPLNTVNDSLEKK</sequence>
<protein>
    <submittedName>
        <fullName evidence="2">Uncharacterized protein</fullName>
    </submittedName>
</protein>
<reference evidence="2 3" key="1">
    <citation type="submission" date="2016-11" db="EMBL/GenBank/DDBJ databases">
        <authorList>
            <person name="Jaros S."/>
            <person name="Januszkiewicz K."/>
            <person name="Wedrychowicz H."/>
        </authorList>
    </citation>
    <scope>NUCLEOTIDE SEQUENCE [LARGE SCALE GENOMIC DNA]</scope>
    <source>
        <strain evidence="2 3">DSM 6792</strain>
    </source>
</reference>
<evidence type="ECO:0000313" key="3">
    <source>
        <dbReference type="Proteomes" id="UP000184112"/>
    </source>
</evidence>
<dbReference type="AlphaFoldDB" id="A0A1M5MUT7"/>
<evidence type="ECO:0000313" key="2">
    <source>
        <dbReference type="EMBL" id="SHG80975.1"/>
    </source>
</evidence>
<dbReference type="Proteomes" id="UP000184112">
    <property type="component" value="Unassembled WGS sequence"/>
</dbReference>
<keyword evidence="1" id="KW-0812">Transmembrane</keyword>
<keyword evidence="1" id="KW-1133">Transmembrane helix</keyword>
<accession>A0A1M5MUT7</accession>
<dbReference type="RefSeq" id="WP_073409422.1">
    <property type="nucleotide sequence ID" value="NZ_FQWH01000004.1"/>
</dbReference>
<keyword evidence="1" id="KW-0472">Membrane</keyword>
<proteinExistence type="predicted"/>
<name>A0A1M5MUT7_FLAJO</name>